<keyword evidence="2" id="KW-0732">Signal</keyword>
<feature type="signal peptide" evidence="2">
    <location>
        <begin position="1"/>
        <end position="19"/>
    </location>
</feature>
<evidence type="ECO:0008006" key="5">
    <source>
        <dbReference type="Google" id="ProtNLM"/>
    </source>
</evidence>
<dbReference type="Proteomes" id="UP001174934">
    <property type="component" value="Unassembled WGS sequence"/>
</dbReference>
<dbReference type="AlphaFoldDB" id="A0AA40C516"/>
<evidence type="ECO:0000256" key="2">
    <source>
        <dbReference type="SAM" id="SignalP"/>
    </source>
</evidence>
<reference evidence="3" key="1">
    <citation type="submission" date="2023-06" db="EMBL/GenBank/DDBJ databases">
        <title>Genome-scale phylogeny and comparative genomics of the fungal order Sordariales.</title>
        <authorList>
            <consortium name="Lawrence Berkeley National Laboratory"/>
            <person name="Hensen N."/>
            <person name="Bonometti L."/>
            <person name="Westerberg I."/>
            <person name="Brannstrom I.O."/>
            <person name="Guillou S."/>
            <person name="Cros-Aarteil S."/>
            <person name="Calhoun S."/>
            <person name="Haridas S."/>
            <person name="Kuo A."/>
            <person name="Mondo S."/>
            <person name="Pangilinan J."/>
            <person name="Riley R."/>
            <person name="LaButti K."/>
            <person name="Andreopoulos B."/>
            <person name="Lipzen A."/>
            <person name="Chen C."/>
            <person name="Yanf M."/>
            <person name="Daum C."/>
            <person name="Ng V."/>
            <person name="Clum A."/>
            <person name="Steindorff A."/>
            <person name="Ohm R."/>
            <person name="Martin F."/>
            <person name="Silar P."/>
            <person name="Natvig D."/>
            <person name="Lalanne C."/>
            <person name="Gautier V."/>
            <person name="Ament-velasquez S.L."/>
            <person name="Kruys A."/>
            <person name="Hutchinson M.I."/>
            <person name="Powell A.J."/>
            <person name="Barry K."/>
            <person name="Miller A.N."/>
            <person name="Grigoriev I.V."/>
            <person name="Debuchy R."/>
            <person name="Gladieux P."/>
            <person name="Thoren M.H."/>
            <person name="Johannesson H."/>
        </authorList>
    </citation>
    <scope>NUCLEOTIDE SEQUENCE</scope>
    <source>
        <strain evidence="3">SMH3391-2</strain>
    </source>
</reference>
<protein>
    <recommendedName>
        <fullName evidence="5">Secreted protein</fullName>
    </recommendedName>
</protein>
<name>A0AA40C516_9PEZI</name>
<feature type="region of interest" description="Disordered" evidence="1">
    <location>
        <begin position="58"/>
        <end position="91"/>
    </location>
</feature>
<feature type="chain" id="PRO_5041362301" description="Secreted protein" evidence="2">
    <location>
        <begin position="20"/>
        <end position="91"/>
    </location>
</feature>
<sequence>MRILKRRWVCLVSCVQVSCVCVVCRVHKQQVHFHSMRSHPALGNPCYCTLLINNVHSHHHHQPRPLPPTGGLGIRSSARLPCPSTMDSVPS</sequence>
<organism evidence="3 4">
    <name type="scientific">Bombardia bombarda</name>
    <dbReference type="NCBI Taxonomy" id="252184"/>
    <lineage>
        <taxon>Eukaryota</taxon>
        <taxon>Fungi</taxon>
        <taxon>Dikarya</taxon>
        <taxon>Ascomycota</taxon>
        <taxon>Pezizomycotina</taxon>
        <taxon>Sordariomycetes</taxon>
        <taxon>Sordariomycetidae</taxon>
        <taxon>Sordariales</taxon>
        <taxon>Lasiosphaeriaceae</taxon>
        <taxon>Bombardia</taxon>
    </lineage>
</organism>
<evidence type="ECO:0000256" key="1">
    <source>
        <dbReference type="SAM" id="MobiDB-lite"/>
    </source>
</evidence>
<proteinExistence type="predicted"/>
<gene>
    <name evidence="3" type="ORF">B0T17DRAFT_269016</name>
</gene>
<keyword evidence="4" id="KW-1185">Reference proteome</keyword>
<dbReference type="EMBL" id="JAULSR010000003">
    <property type="protein sequence ID" value="KAK0625280.1"/>
    <property type="molecule type" value="Genomic_DNA"/>
</dbReference>
<comment type="caution">
    <text evidence="3">The sequence shown here is derived from an EMBL/GenBank/DDBJ whole genome shotgun (WGS) entry which is preliminary data.</text>
</comment>
<accession>A0AA40C516</accession>
<evidence type="ECO:0000313" key="3">
    <source>
        <dbReference type="EMBL" id="KAK0625280.1"/>
    </source>
</evidence>
<evidence type="ECO:0000313" key="4">
    <source>
        <dbReference type="Proteomes" id="UP001174934"/>
    </source>
</evidence>